<dbReference type="Gene3D" id="2.130.10.10">
    <property type="entry name" value="YVTN repeat-like/Quinoprotein amine dehydrogenase"/>
    <property type="match status" value="1"/>
</dbReference>
<proteinExistence type="predicted"/>
<dbReference type="Ensembl" id="ENSCVAT00000013385.1">
    <property type="protein sequence ID" value="ENSCVAP00000001458.1"/>
    <property type="gene ID" value="ENSCVAG00000002447.1"/>
</dbReference>
<reference evidence="1" key="2">
    <citation type="submission" date="2025-09" db="UniProtKB">
        <authorList>
            <consortium name="Ensembl"/>
        </authorList>
    </citation>
    <scope>IDENTIFICATION</scope>
</reference>
<dbReference type="InterPro" id="IPR052993">
    <property type="entry name" value="CFA-57"/>
</dbReference>
<dbReference type="PANTHER" id="PTHR32215">
    <property type="entry name" value="CILIA- AND FLAGELLA-ASSOCIATED PROTEIN 57"/>
    <property type="match status" value="1"/>
</dbReference>
<sequence>MALSPNRRYLAASEKADKASIIVFDLQHQQGKKRKVLTSGDLLVQEFLSMAFSPDSKYLIAQSGAPEWISVSVATVCLRCFATQEESSDRAASQRWNRSTYCVTPGCQRIELLLEQTQGDCWCLNLGS</sequence>
<dbReference type="InterPro" id="IPR015943">
    <property type="entry name" value="WD40/YVTN_repeat-like_dom_sf"/>
</dbReference>
<dbReference type="Proteomes" id="UP000265020">
    <property type="component" value="Unassembled WGS sequence"/>
</dbReference>
<dbReference type="STRING" id="28743.ENSCVAP00000001458"/>
<dbReference type="AlphaFoldDB" id="A0A3Q2C9N0"/>
<accession>A0A3Q2C9N0</accession>
<reference evidence="1" key="1">
    <citation type="submission" date="2025-08" db="UniProtKB">
        <authorList>
            <consortium name="Ensembl"/>
        </authorList>
    </citation>
    <scope>IDENTIFICATION</scope>
</reference>
<dbReference type="PANTHER" id="PTHR32215:SF0">
    <property type="entry name" value="CILIA- AND FLAGELLA-ASSOCIATED PROTEIN 57"/>
    <property type="match status" value="1"/>
</dbReference>
<evidence type="ECO:0000313" key="2">
    <source>
        <dbReference type="Proteomes" id="UP000265020"/>
    </source>
</evidence>
<organism evidence="1 2">
    <name type="scientific">Cyprinodon variegatus</name>
    <name type="common">Sheepshead minnow</name>
    <dbReference type="NCBI Taxonomy" id="28743"/>
    <lineage>
        <taxon>Eukaryota</taxon>
        <taxon>Metazoa</taxon>
        <taxon>Chordata</taxon>
        <taxon>Craniata</taxon>
        <taxon>Vertebrata</taxon>
        <taxon>Euteleostomi</taxon>
        <taxon>Actinopterygii</taxon>
        <taxon>Neopterygii</taxon>
        <taxon>Teleostei</taxon>
        <taxon>Neoteleostei</taxon>
        <taxon>Acanthomorphata</taxon>
        <taxon>Ovalentaria</taxon>
        <taxon>Atherinomorphae</taxon>
        <taxon>Cyprinodontiformes</taxon>
        <taxon>Cyprinodontidae</taxon>
        <taxon>Cyprinodon</taxon>
    </lineage>
</organism>
<evidence type="ECO:0000313" key="1">
    <source>
        <dbReference type="Ensembl" id="ENSCVAP00000001458.1"/>
    </source>
</evidence>
<dbReference type="SUPFAM" id="SSF75011">
    <property type="entry name" value="3-carboxy-cis,cis-mucoante lactonizing enzyme"/>
    <property type="match status" value="1"/>
</dbReference>
<name>A0A3Q2C9N0_CYPVA</name>
<protein>
    <submittedName>
        <fullName evidence="1">Uncharacterized protein</fullName>
    </submittedName>
</protein>
<keyword evidence="2" id="KW-1185">Reference proteome</keyword>